<evidence type="ECO:0000313" key="2">
    <source>
        <dbReference type="EMBL" id="SDG11088.1"/>
    </source>
</evidence>
<feature type="compositionally biased region" description="Acidic residues" evidence="1">
    <location>
        <begin position="119"/>
        <end position="128"/>
    </location>
</feature>
<evidence type="ECO:0000313" key="3">
    <source>
        <dbReference type="Proteomes" id="UP000182284"/>
    </source>
</evidence>
<dbReference type="OrthoDB" id="7851766at2"/>
<name>A0A1G7RJZ1_9RHOB</name>
<feature type="region of interest" description="Disordered" evidence="1">
    <location>
        <begin position="83"/>
        <end position="137"/>
    </location>
</feature>
<accession>A0A1G7RJZ1</accession>
<reference evidence="2 3" key="1">
    <citation type="submission" date="2016-10" db="EMBL/GenBank/DDBJ databases">
        <authorList>
            <person name="de Groot N.N."/>
        </authorList>
    </citation>
    <scope>NUCLEOTIDE SEQUENCE [LARGE SCALE GENOMIC DNA]</scope>
    <source>
        <strain evidence="2 3">DSM 27375</strain>
    </source>
</reference>
<gene>
    <name evidence="2" type="ORF">SAMN04488117_11233</name>
</gene>
<dbReference type="RefSeq" id="WP_074646428.1">
    <property type="nucleotide sequence ID" value="NZ_FNBL01000012.1"/>
</dbReference>
<dbReference type="AlphaFoldDB" id="A0A1G7RJZ1"/>
<feature type="compositionally biased region" description="Basic and acidic residues" evidence="1">
    <location>
        <begin position="107"/>
        <end position="118"/>
    </location>
</feature>
<protein>
    <submittedName>
        <fullName evidence="2">Uncharacterized protein</fullName>
    </submittedName>
</protein>
<dbReference type="EMBL" id="FNBL01000012">
    <property type="protein sequence ID" value="SDG11088.1"/>
    <property type="molecule type" value="Genomic_DNA"/>
</dbReference>
<proteinExistence type="predicted"/>
<organism evidence="2 3">
    <name type="scientific">Celeribacter baekdonensis</name>
    <dbReference type="NCBI Taxonomy" id="875171"/>
    <lineage>
        <taxon>Bacteria</taxon>
        <taxon>Pseudomonadati</taxon>
        <taxon>Pseudomonadota</taxon>
        <taxon>Alphaproteobacteria</taxon>
        <taxon>Rhodobacterales</taxon>
        <taxon>Roseobacteraceae</taxon>
        <taxon>Celeribacter</taxon>
    </lineage>
</organism>
<evidence type="ECO:0000256" key="1">
    <source>
        <dbReference type="SAM" id="MobiDB-lite"/>
    </source>
</evidence>
<sequence>MAKDKKTFQDRLAEEIDEAITNASDEDIRKEAEEAGEDIAAFGDRMRAWLETAKDEVAEMAMKEAKAAAEQDRATRDQNVVSMAQRRPANRPGNFMPDTVAARHGKKLSERDRKGIEKDLEDLFDDDAWPDKNGDEE</sequence>
<dbReference type="Proteomes" id="UP000182284">
    <property type="component" value="Unassembled WGS sequence"/>
</dbReference>